<sequence length="161" mass="18927">MAKMRDKNENLKLKYSILIKGIEKCLNLKGEFKGKEDRKTLETIPRTELSKYEEGRGGKFKSRSFKADTQIETLKANLMPVHELGVRNVKSKIVVPRNERSGRNSMRNENRRERGLGDQTPRSRWHGNENRRGRGLGDRTPRRSVFERIRRYEGSRSRDRL</sequence>
<evidence type="ECO:0000313" key="2">
    <source>
        <dbReference type="Proteomes" id="UP001497535"/>
    </source>
</evidence>
<dbReference type="Proteomes" id="UP001497535">
    <property type="component" value="Unassembled WGS sequence"/>
</dbReference>
<proteinExistence type="predicted"/>
<dbReference type="EMBL" id="CAVMJV010000038">
    <property type="protein sequence ID" value="CAK5079531.1"/>
    <property type="molecule type" value="Genomic_DNA"/>
</dbReference>
<reference evidence="1" key="1">
    <citation type="submission" date="2023-11" db="EMBL/GenBank/DDBJ databases">
        <authorList>
            <person name="Poullet M."/>
        </authorList>
    </citation>
    <scope>NUCLEOTIDE SEQUENCE</scope>
    <source>
        <strain evidence="1">E1834</strain>
    </source>
</reference>
<accession>A0ACB0ZMN0</accession>
<evidence type="ECO:0000313" key="1">
    <source>
        <dbReference type="EMBL" id="CAK5079531.1"/>
    </source>
</evidence>
<comment type="caution">
    <text evidence="1">The sequence shown here is derived from an EMBL/GenBank/DDBJ whole genome shotgun (WGS) entry which is preliminary data.</text>
</comment>
<organism evidence="1 2">
    <name type="scientific">Meloidogyne enterolobii</name>
    <name type="common">Root-knot nematode worm</name>
    <name type="synonym">Meloidogyne mayaguensis</name>
    <dbReference type="NCBI Taxonomy" id="390850"/>
    <lineage>
        <taxon>Eukaryota</taxon>
        <taxon>Metazoa</taxon>
        <taxon>Ecdysozoa</taxon>
        <taxon>Nematoda</taxon>
        <taxon>Chromadorea</taxon>
        <taxon>Rhabditida</taxon>
        <taxon>Tylenchina</taxon>
        <taxon>Tylenchomorpha</taxon>
        <taxon>Tylenchoidea</taxon>
        <taxon>Meloidogynidae</taxon>
        <taxon>Meloidogyninae</taxon>
        <taxon>Meloidogyne</taxon>
    </lineage>
</organism>
<protein>
    <submittedName>
        <fullName evidence="1">Uncharacterized protein</fullName>
    </submittedName>
</protein>
<keyword evidence="2" id="KW-1185">Reference proteome</keyword>
<name>A0ACB0ZMN0_MELEN</name>
<gene>
    <name evidence="1" type="ORF">MENTE1834_LOCUS26647</name>
</gene>